<evidence type="ECO:0000259" key="3">
    <source>
        <dbReference type="Pfam" id="PF00460"/>
    </source>
</evidence>
<feature type="domain" description="Flagellar basal body rod protein N-terminal" evidence="3">
    <location>
        <begin position="16"/>
        <end position="35"/>
    </location>
</feature>
<dbReference type="Pfam" id="PF22692">
    <property type="entry name" value="LlgE_F_G_D1"/>
    <property type="match status" value="1"/>
</dbReference>
<keyword evidence="6" id="KW-0966">Cell projection</keyword>
<keyword evidence="6" id="KW-0969">Cilium</keyword>
<reference evidence="6 7" key="1">
    <citation type="submission" date="2021-03" db="EMBL/GenBank/DDBJ databases">
        <title>Genomic Encyclopedia of Type Strains, Phase IV (KMG-IV): sequencing the most valuable type-strain genomes for metagenomic binning, comparative biology and taxonomic classification.</title>
        <authorList>
            <person name="Goeker M."/>
        </authorList>
    </citation>
    <scope>NUCLEOTIDE SEQUENCE [LARGE SCALE GENOMIC DNA]</scope>
    <source>
        <strain evidence="6 7">DSM 23491</strain>
    </source>
</reference>
<feature type="domain" description="Flagellar basal-body/hook protein C-terminal" evidence="4">
    <location>
        <begin position="219"/>
        <end position="264"/>
    </location>
</feature>
<comment type="caution">
    <text evidence="6">The sequence shown here is derived from an EMBL/GenBank/DDBJ whole genome shotgun (WGS) entry which is preliminary data.</text>
</comment>
<dbReference type="InterPro" id="IPR053967">
    <property type="entry name" value="LlgE_F_G-like_D1"/>
</dbReference>
<evidence type="ECO:0000313" key="7">
    <source>
        <dbReference type="Proteomes" id="UP001519273"/>
    </source>
</evidence>
<keyword evidence="2" id="KW-0975">Bacterial flagellum</keyword>
<evidence type="ECO:0000313" key="6">
    <source>
        <dbReference type="EMBL" id="MBP1936688.1"/>
    </source>
</evidence>
<dbReference type="EMBL" id="JAGGKP010000002">
    <property type="protein sequence ID" value="MBP1936688.1"/>
    <property type="molecule type" value="Genomic_DNA"/>
</dbReference>
<evidence type="ECO:0000259" key="4">
    <source>
        <dbReference type="Pfam" id="PF06429"/>
    </source>
</evidence>
<dbReference type="InterPro" id="IPR020013">
    <property type="entry name" value="Flagellar_FlgE/F/G"/>
</dbReference>
<sequence length="266" mass="28420">MNNSMISSSVSLAGIQQKIDVISGNIANVNTVGYKSKDATFEDTLTRVQDQSKQYDLPGRKSPLGYNLGFGSYLAASTYNMSQGSLQETGKETDFAIQGNALFAVDAGGTQAWTREGDFQLSPDSNGDLFLTTNQGYFVLDTNGQPIQVANGSHIRVDAQGNVTEIDLAGNENVVAQLNLVEVARPESLVEAGGNLYKLAAGANASNVFNPVTDQASVRQGFLEQSNVDLTKEMTDLTQAQRAYQLAARALTSSDNMMSIANNLRG</sequence>
<comment type="similarity">
    <text evidence="1 2">Belongs to the flagella basal body rod proteins family.</text>
</comment>
<dbReference type="NCBIfam" id="TIGR03506">
    <property type="entry name" value="FlgEFG_subfam"/>
    <property type="match status" value="2"/>
</dbReference>
<gene>
    <name evidence="6" type="ORF">J2Z20_001569</name>
</gene>
<dbReference type="RefSeq" id="WP_209847716.1">
    <property type="nucleotide sequence ID" value="NZ_CBCRVE010000003.1"/>
</dbReference>
<dbReference type="Pfam" id="PF00460">
    <property type="entry name" value="Flg_bb_rod"/>
    <property type="match status" value="1"/>
</dbReference>
<evidence type="ECO:0000256" key="1">
    <source>
        <dbReference type="ARBA" id="ARBA00009677"/>
    </source>
</evidence>
<name>A0ABS4H2C5_9BACL</name>
<accession>A0ABS4H2C5</accession>
<keyword evidence="7" id="KW-1185">Reference proteome</keyword>
<proteinExistence type="inferred from homology"/>
<evidence type="ECO:0000259" key="5">
    <source>
        <dbReference type="Pfam" id="PF22692"/>
    </source>
</evidence>
<dbReference type="InterPro" id="IPR037925">
    <property type="entry name" value="FlgE/F/G-like"/>
</dbReference>
<feature type="domain" description="Flagellar hook protein FlgE/F/G-like D1" evidence="5">
    <location>
        <begin position="96"/>
        <end position="164"/>
    </location>
</feature>
<evidence type="ECO:0000256" key="2">
    <source>
        <dbReference type="RuleBase" id="RU362116"/>
    </source>
</evidence>
<dbReference type="Proteomes" id="UP001519273">
    <property type="component" value="Unassembled WGS sequence"/>
</dbReference>
<dbReference type="SUPFAM" id="SSF117143">
    <property type="entry name" value="Flagellar hook protein flgE"/>
    <property type="match status" value="1"/>
</dbReference>
<protein>
    <submittedName>
        <fullName evidence="6">Flagellar basal-body rod protein FlgG</fullName>
    </submittedName>
</protein>
<keyword evidence="6" id="KW-0282">Flagellum</keyword>
<comment type="subcellular location">
    <subcellularLocation>
        <location evidence="2">Bacterial flagellum basal body</location>
    </subcellularLocation>
</comment>
<organism evidence="6 7">
    <name type="scientific">Paenibacillus sediminis</name>
    <dbReference type="NCBI Taxonomy" id="664909"/>
    <lineage>
        <taxon>Bacteria</taxon>
        <taxon>Bacillati</taxon>
        <taxon>Bacillota</taxon>
        <taxon>Bacilli</taxon>
        <taxon>Bacillales</taxon>
        <taxon>Paenibacillaceae</taxon>
        <taxon>Paenibacillus</taxon>
    </lineage>
</organism>
<dbReference type="InterPro" id="IPR010930">
    <property type="entry name" value="Flg_bb/hook_C_dom"/>
</dbReference>
<dbReference type="PANTHER" id="PTHR30435:SF19">
    <property type="entry name" value="FLAGELLAR BASAL-BODY ROD PROTEIN FLGG"/>
    <property type="match status" value="1"/>
</dbReference>
<dbReference type="Pfam" id="PF06429">
    <property type="entry name" value="Flg_bbr_C"/>
    <property type="match status" value="1"/>
</dbReference>
<dbReference type="PANTHER" id="PTHR30435">
    <property type="entry name" value="FLAGELLAR PROTEIN"/>
    <property type="match status" value="1"/>
</dbReference>
<dbReference type="InterPro" id="IPR001444">
    <property type="entry name" value="Flag_bb_rod_N"/>
</dbReference>